<feature type="region of interest" description="Disordered" evidence="2">
    <location>
        <begin position="1"/>
        <end position="21"/>
    </location>
</feature>
<name>A0ABW3M5Y0_9PSEU</name>
<dbReference type="PANTHER" id="PTHR11461:SF211">
    <property type="entry name" value="GH10112P-RELATED"/>
    <property type="match status" value="1"/>
</dbReference>
<dbReference type="SMART" id="SM00093">
    <property type="entry name" value="SERPIN"/>
    <property type="match status" value="1"/>
</dbReference>
<evidence type="ECO:0000313" key="5">
    <source>
        <dbReference type="Proteomes" id="UP001597045"/>
    </source>
</evidence>
<evidence type="ECO:0000313" key="4">
    <source>
        <dbReference type="EMBL" id="MFD1044999.1"/>
    </source>
</evidence>
<keyword evidence="5" id="KW-1185">Reference proteome</keyword>
<gene>
    <name evidence="4" type="ORF">ACFQ1S_05005</name>
</gene>
<dbReference type="PANTHER" id="PTHR11461">
    <property type="entry name" value="SERINE PROTEASE INHIBITOR, SERPIN"/>
    <property type="match status" value="1"/>
</dbReference>
<proteinExistence type="inferred from homology"/>
<organism evidence="4 5">
    <name type="scientific">Kibdelosporangium lantanae</name>
    <dbReference type="NCBI Taxonomy" id="1497396"/>
    <lineage>
        <taxon>Bacteria</taxon>
        <taxon>Bacillati</taxon>
        <taxon>Actinomycetota</taxon>
        <taxon>Actinomycetes</taxon>
        <taxon>Pseudonocardiales</taxon>
        <taxon>Pseudonocardiaceae</taxon>
        <taxon>Kibdelosporangium</taxon>
    </lineage>
</organism>
<dbReference type="InterPro" id="IPR023796">
    <property type="entry name" value="Serpin_dom"/>
</dbReference>
<evidence type="ECO:0000259" key="3">
    <source>
        <dbReference type="SMART" id="SM00093"/>
    </source>
</evidence>
<evidence type="ECO:0000256" key="2">
    <source>
        <dbReference type="SAM" id="MobiDB-lite"/>
    </source>
</evidence>
<dbReference type="EMBL" id="JBHTIS010000181">
    <property type="protein sequence ID" value="MFD1044999.1"/>
    <property type="molecule type" value="Genomic_DNA"/>
</dbReference>
<dbReference type="InterPro" id="IPR036186">
    <property type="entry name" value="Serpin_sf"/>
</dbReference>
<evidence type="ECO:0000256" key="1">
    <source>
        <dbReference type="RuleBase" id="RU000411"/>
    </source>
</evidence>
<dbReference type="InterPro" id="IPR042185">
    <property type="entry name" value="Serpin_sf_2"/>
</dbReference>
<sequence length="189" mass="19827">ADGSTVTVQMMHNHPDHDDPDSKLGYAEGPGYQAVTLPYRGGALAFTVILPTAGKSTDTLDASTIAAVTKKIQPEYISIAMPRFTTKSTLDLNEPLKALGMATAFNGADFSGITTDEPLAIQTVQHETFVQVDEHGTVAAAASGVGMKATSAPQQRSMVVDRPFLFVVTDTATGAQLFLGRIADPTATS</sequence>
<reference evidence="5" key="1">
    <citation type="journal article" date="2019" name="Int. J. Syst. Evol. Microbiol.">
        <title>The Global Catalogue of Microorganisms (GCM) 10K type strain sequencing project: providing services to taxonomists for standard genome sequencing and annotation.</title>
        <authorList>
            <consortium name="The Broad Institute Genomics Platform"/>
            <consortium name="The Broad Institute Genome Sequencing Center for Infectious Disease"/>
            <person name="Wu L."/>
            <person name="Ma J."/>
        </authorList>
    </citation>
    <scope>NUCLEOTIDE SEQUENCE [LARGE SCALE GENOMIC DNA]</scope>
    <source>
        <strain evidence="5">JCM 31486</strain>
    </source>
</reference>
<dbReference type="SUPFAM" id="SSF56574">
    <property type="entry name" value="Serpins"/>
    <property type="match status" value="1"/>
</dbReference>
<dbReference type="Gene3D" id="2.30.39.10">
    <property type="entry name" value="Alpha-1-antitrypsin, domain 1"/>
    <property type="match status" value="1"/>
</dbReference>
<dbReference type="Gene3D" id="2.10.310.10">
    <property type="entry name" value="Serpins superfamily"/>
    <property type="match status" value="1"/>
</dbReference>
<dbReference type="Proteomes" id="UP001597045">
    <property type="component" value="Unassembled WGS sequence"/>
</dbReference>
<feature type="non-terminal residue" evidence="4">
    <location>
        <position position="1"/>
    </location>
</feature>
<dbReference type="PROSITE" id="PS00284">
    <property type="entry name" value="SERPIN"/>
    <property type="match status" value="1"/>
</dbReference>
<feature type="compositionally biased region" description="Polar residues" evidence="2">
    <location>
        <begin position="1"/>
        <end position="10"/>
    </location>
</feature>
<comment type="caution">
    <text evidence="4">The sequence shown here is derived from an EMBL/GenBank/DDBJ whole genome shotgun (WGS) entry which is preliminary data.</text>
</comment>
<dbReference type="Gene3D" id="6.20.40.10">
    <property type="match status" value="1"/>
</dbReference>
<feature type="domain" description="Serpin" evidence="3">
    <location>
        <begin position="1"/>
        <end position="185"/>
    </location>
</feature>
<comment type="similarity">
    <text evidence="1">Belongs to the serpin family.</text>
</comment>
<dbReference type="InterPro" id="IPR023795">
    <property type="entry name" value="Serpin_CS"/>
</dbReference>
<accession>A0ABW3M5Y0</accession>
<dbReference type="Pfam" id="PF00079">
    <property type="entry name" value="Serpin"/>
    <property type="match status" value="1"/>
</dbReference>
<protein>
    <submittedName>
        <fullName evidence="4">Serpin family protein</fullName>
    </submittedName>
</protein>
<dbReference type="InterPro" id="IPR000215">
    <property type="entry name" value="Serpin_fam"/>
</dbReference>